<organism evidence="2 3">
    <name type="scientific">Loxostege sticticalis</name>
    <name type="common">Beet webworm moth</name>
    <dbReference type="NCBI Taxonomy" id="481309"/>
    <lineage>
        <taxon>Eukaryota</taxon>
        <taxon>Metazoa</taxon>
        <taxon>Ecdysozoa</taxon>
        <taxon>Arthropoda</taxon>
        <taxon>Hexapoda</taxon>
        <taxon>Insecta</taxon>
        <taxon>Pterygota</taxon>
        <taxon>Neoptera</taxon>
        <taxon>Endopterygota</taxon>
        <taxon>Lepidoptera</taxon>
        <taxon>Glossata</taxon>
        <taxon>Ditrysia</taxon>
        <taxon>Pyraloidea</taxon>
        <taxon>Crambidae</taxon>
        <taxon>Pyraustinae</taxon>
        <taxon>Loxostege</taxon>
    </lineage>
</organism>
<sequence length="133" mass="14688">MCFAEEKARQQALERQRRLDEAGAVSRGVGGAVSDGGGRSWYSVLGGTLLMAIFAAAAKTGLKMSAADPEGWTKLLNIMLGLNSKSHSNTSNSIERRTNEVERTPEPSHYDDHCGFLYEDNKFRWPPEDKEPD</sequence>
<evidence type="ECO:0000313" key="3">
    <source>
        <dbReference type="Proteomes" id="UP001549920"/>
    </source>
</evidence>
<evidence type="ECO:0000313" key="2">
    <source>
        <dbReference type="EMBL" id="KAL0892490.1"/>
    </source>
</evidence>
<comment type="caution">
    <text evidence="2">The sequence shown here is derived from an EMBL/GenBank/DDBJ whole genome shotgun (WGS) entry which is preliminary data.</text>
</comment>
<name>A0ABR3I8B7_LOXSC</name>
<reference evidence="2 3" key="1">
    <citation type="submission" date="2024-06" db="EMBL/GenBank/DDBJ databases">
        <title>A chromosome-level genome assembly of beet webworm, Loxostege sticticalis.</title>
        <authorList>
            <person name="Zhang Y."/>
        </authorList>
    </citation>
    <scope>NUCLEOTIDE SEQUENCE [LARGE SCALE GENOMIC DNA]</scope>
    <source>
        <strain evidence="2">AQ026</strain>
        <tissue evidence="2">Whole body</tissue>
    </source>
</reference>
<protein>
    <submittedName>
        <fullName evidence="2">Uncharacterized protein</fullName>
    </submittedName>
</protein>
<keyword evidence="3" id="KW-1185">Reference proteome</keyword>
<feature type="compositionally biased region" description="Basic and acidic residues" evidence="1">
    <location>
        <begin position="94"/>
        <end position="111"/>
    </location>
</feature>
<feature type="region of interest" description="Disordered" evidence="1">
    <location>
        <begin position="87"/>
        <end position="111"/>
    </location>
</feature>
<evidence type="ECO:0000256" key="1">
    <source>
        <dbReference type="SAM" id="MobiDB-lite"/>
    </source>
</evidence>
<dbReference type="Proteomes" id="UP001549920">
    <property type="component" value="Unassembled WGS sequence"/>
</dbReference>
<dbReference type="EMBL" id="JBEUOH010000007">
    <property type="protein sequence ID" value="KAL0892490.1"/>
    <property type="molecule type" value="Genomic_DNA"/>
</dbReference>
<proteinExistence type="predicted"/>
<gene>
    <name evidence="2" type="ORF">ABMA27_015597</name>
</gene>
<accession>A0ABR3I8B7</accession>